<dbReference type="EMBL" id="KZ679259">
    <property type="protein sequence ID" value="PTB43209.1"/>
    <property type="molecule type" value="Genomic_DNA"/>
</dbReference>
<evidence type="ECO:0000256" key="1">
    <source>
        <dbReference type="SAM" id="MobiDB-lite"/>
    </source>
</evidence>
<proteinExistence type="predicted"/>
<feature type="compositionally biased region" description="Polar residues" evidence="1">
    <location>
        <begin position="20"/>
        <end position="33"/>
    </location>
</feature>
<evidence type="ECO:0000313" key="2">
    <source>
        <dbReference type="EMBL" id="PTB43209.1"/>
    </source>
</evidence>
<protein>
    <submittedName>
        <fullName evidence="2">Uncharacterized protein</fullName>
    </submittedName>
</protein>
<accession>A0A2T3ZEJ4</accession>
<name>A0A2T3ZEJ4_TRIA4</name>
<keyword evidence="3" id="KW-1185">Reference proteome</keyword>
<organism evidence="2 3">
    <name type="scientific">Trichoderma asperellum (strain ATCC 204424 / CBS 433.97 / NBRC 101777)</name>
    <dbReference type="NCBI Taxonomy" id="1042311"/>
    <lineage>
        <taxon>Eukaryota</taxon>
        <taxon>Fungi</taxon>
        <taxon>Dikarya</taxon>
        <taxon>Ascomycota</taxon>
        <taxon>Pezizomycotina</taxon>
        <taxon>Sordariomycetes</taxon>
        <taxon>Hypocreomycetidae</taxon>
        <taxon>Hypocreales</taxon>
        <taxon>Hypocreaceae</taxon>
        <taxon>Trichoderma</taxon>
    </lineage>
</organism>
<gene>
    <name evidence="2" type="ORF">M441DRAFT_367824</name>
</gene>
<dbReference type="AlphaFoldDB" id="A0A2T3ZEJ4"/>
<evidence type="ECO:0000313" key="3">
    <source>
        <dbReference type="Proteomes" id="UP000240493"/>
    </source>
</evidence>
<reference evidence="2 3" key="1">
    <citation type="submission" date="2016-07" db="EMBL/GenBank/DDBJ databases">
        <title>Multiple horizontal gene transfer events from other fungi enriched the ability of initially mycotrophic Trichoderma (Ascomycota) to feed on dead plant biomass.</title>
        <authorList>
            <consortium name="DOE Joint Genome Institute"/>
            <person name="Aerts A."/>
            <person name="Atanasova L."/>
            <person name="Chenthamara K."/>
            <person name="Zhang J."/>
            <person name="Grujic M."/>
            <person name="Henrissat B."/>
            <person name="Kuo A."/>
            <person name="Salamov A."/>
            <person name="Lipzen A."/>
            <person name="Labutti K."/>
            <person name="Barry K."/>
            <person name="Miao Y."/>
            <person name="Rahimi M.J."/>
            <person name="Shen Q."/>
            <person name="Grigoriev I.V."/>
            <person name="Kubicek C.P."/>
            <person name="Druzhinina I.S."/>
        </authorList>
    </citation>
    <scope>NUCLEOTIDE SEQUENCE [LARGE SCALE GENOMIC DNA]</scope>
    <source>
        <strain evidence="2 3">CBS 433.97</strain>
    </source>
</reference>
<dbReference type="Proteomes" id="UP000240493">
    <property type="component" value="Unassembled WGS sequence"/>
</dbReference>
<feature type="region of interest" description="Disordered" evidence="1">
    <location>
        <begin position="1"/>
        <end position="33"/>
    </location>
</feature>
<sequence length="164" mass="18649">MLPPRVPLPSGVRAAHRDSNSPACISPSQKSSTPSCVLVCSFPRTSYPPSNTSWGLRRWRTFYIAFRQPLSRFAPPPGRLLSSLLFSFPVSPLRRTPAQLPCYESKGRLFQVCKFEPSSAPWTPKQPPKYYPQIFEQFPRGQPRRRWTGLEACQIDRADPTLET</sequence>